<dbReference type="AlphaFoldDB" id="A0A7W7KPB5"/>
<keyword evidence="1" id="KW-0812">Transmembrane</keyword>
<dbReference type="GO" id="GO:0016747">
    <property type="term" value="F:acyltransferase activity, transferring groups other than amino-acyl groups"/>
    <property type="evidence" value="ECO:0007669"/>
    <property type="project" value="InterPro"/>
</dbReference>
<dbReference type="InterPro" id="IPR002656">
    <property type="entry name" value="Acyl_transf_3_dom"/>
</dbReference>
<organism evidence="3 4">
    <name type="scientific">Pseudomonas nitroreducens</name>
    <dbReference type="NCBI Taxonomy" id="46680"/>
    <lineage>
        <taxon>Bacteria</taxon>
        <taxon>Pseudomonadati</taxon>
        <taxon>Pseudomonadota</taxon>
        <taxon>Gammaproteobacteria</taxon>
        <taxon>Pseudomonadales</taxon>
        <taxon>Pseudomonadaceae</taxon>
        <taxon>Pseudomonas</taxon>
    </lineage>
</organism>
<feature type="transmembrane region" description="Helical" evidence="1">
    <location>
        <begin position="51"/>
        <end position="75"/>
    </location>
</feature>
<dbReference type="GO" id="GO:0000271">
    <property type="term" value="P:polysaccharide biosynthetic process"/>
    <property type="evidence" value="ECO:0007669"/>
    <property type="project" value="TreeGrafter"/>
</dbReference>
<feature type="transmembrane region" description="Helical" evidence="1">
    <location>
        <begin position="163"/>
        <end position="186"/>
    </location>
</feature>
<feature type="transmembrane region" description="Helical" evidence="1">
    <location>
        <begin position="137"/>
        <end position="156"/>
    </location>
</feature>
<feature type="transmembrane region" description="Helical" evidence="1">
    <location>
        <begin position="267"/>
        <end position="287"/>
    </location>
</feature>
<evidence type="ECO:0000259" key="2">
    <source>
        <dbReference type="Pfam" id="PF01757"/>
    </source>
</evidence>
<name>A0A7W7KPB5_PSENT</name>
<sequence>MSEHADVRANTRLVVLDDLRGVAILLVVLYHGVTQAWGFQPPRGGDYWLAFIYAGNSGVTLFFLLSGILVSRPFFQARQRRQAVNLRRYAVQRALRILPLYYLMVAVGVLVTGQYVQLPAALGFLAWGHSVGSFSNVWWSLSTEVQFYLALPLIFLMLDHCRFLLLAAFLAWLAVFMAVCLHGISFGLLGTLYWILSLGGKLPAFLAGMVIGWALVERRLPLITLWRGRAALLLLTLVLMVFLQVSVEHGVVEFSLRQPWVVLPESLLWAAVAFVMLATPGLVGAADSGLLRYLGRISYSLYLIHLPVILYCLSLAATHGIPTLACLLFGFALSLALAHLSYVIIEKRFLALKQRYASGERVPGAVPV</sequence>
<feature type="domain" description="Acyltransferase 3" evidence="2">
    <location>
        <begin position="16"/>
        <end position="338"/>
    </location>
</feature>
<evidence type="ECO:0000313" key="3">
    <source>
        <dbReference type="EMBL" id="MBB4866492.1"/>
    </source>
</evidence>
<protein>
    <submittedName>
        <fullName evidence="3">Peptidoglycan/LPS O-acetylase OafA/YrhL</fullName>
    </submittedName>
</protein>
<feature type="transmembrane region" description="Helical" evidence="1">
    <location>
        <begin position="95"/>
        <end position="117"/>
    </location>
</feature>
<feature type="transmembrane region" description="Helical" evidence="1">
    <location>
        <begin position="192"/>
        <end position="216"/>
    </location>
</feature>
<dbReference type="EMBL" id="JACHLI010000028">
    <property type="protein sequence ID" value="MBB4866492.1"/>
    <property type="molecule type" value="Genomic_DNA"/>
</dbReference>
<dbReference type="Pfam" id="PF01757">
    <property type="entry name" value="Acyl_transf_3"/>
    <property type="match status" value="1"/>
</dbReference>
<evidence type="ECO:0000313" key="4">
    <source>
        <dbReference type="Proteomes" id="UP000566995"/>
    </source>
</evidence>
<dbReference type="Proteomes" id="UP000566995">
    <property type="component" value="Unassembled WGS sequence"/>
</dbReference>
<evidence type="ECO:0000256" key="1">
    <source>
        <dbReference type="SAM" id="Phobius"/>
    </source>
</evidence>
<feature type="transmembrane region" description="Helical" evidence="1">
    <location>
        <begin position="327"/>
        <end position="345"/>
    </location>
</feature>
<gene>
    <name evidence="3" type="ORF">HNP46_005397</name>
</gene>
<dbReference type="GO" id="GO:0016020">
    <property type="term" value="C:membrane"/>
    <property type="evidence" value="ECO:0007669"/>
    <property type="project" value="TreeGrafter"/>
</dbReference>
<keyword evidence="1" id="KW-1133">Transmembrane helix</keyword>
<dbReference type="PANTHER" id="PTHR23028:SF53">
    <property type="entry name" value="ACYL_TRANSF_3 DOMAIN-CONTAINING PROTEIN"/>
    <property type="match status" value="1"/>
</dbReference>
<comment type="caution">
    <text evidence="3">The sequence shown here is derived from an EMBL/GenBank/DDBJ whole genome shotgun (WGS) entry which is preliminary data.</text>
</comment>
<dbReference type="RefSeq" id="WP_184595021.1">
    <property type="nucleotide sequence ID" value="NZ_JACHLI010000028.1"/>
</dbReference>
<reference evidence="3 4" key="1">
    <citation type="submission" date="2020-08" db="EMBL/GenBank/DDBJ databases">
        <title>Functional genomics of gut bacteria from endangered species of beetles.</title>
        <authorList>
            <person name="Carlos-Shanley C."/>
        </authorList>
    </citation>
    <scope>NUCLEOTIDE SEQUENCE [LARGE SCALE GENOMIC DNA]</scope>
    <source>
        <strain evidence="3 4">S00179</strain>
    </source>
</reference>
<proteinExistence type="predicted"/>
<feature type="transmembrane region" description="Helical" evidence="1">
    <location>
        <begin position="228"/>
        <end position="247"/>
    </location>
</feature>
<feature type="transmembrane region" description="Helical" evidence="1">
    <location>
        <begin position="299"/>
        <end position="321"/>
    </location>
</feature>
<keyword evidence="1" id="KW-0472">Membrane</keyword>
<accession>A0A7W7KPB5</accession>
<dbReference type="PANTHER" id="PTHR23028">
    <property type="entry name" value="ACETYLTRANSFERASE"/>
    <property type="match status" value="1"/>
</dbReference>
<dbReference type="InterPro" id="IPR050879">
    <property type="entry name" value="Acyltransferase_3"/>
</dbReference>
<feature type="transmembrane region" description="Helical" evidence="1">
    <location>
        <begin position="21"/>
        <end position="39"/>
    </location>
</feature>